<dbReference type="InterPro" id="IPR010712">
    <property type="entry name" value="Arsenical-R_ArsD"/>
</dbReference>
<dbReference type="NCBIfam" id="NF033727">
    <property type="entry name" value="chaperon_ArsD"/>
    <property type="match status" value="1"/>
</dbReference>
<comment type="caution">
    <text evidence="1">The sequence shown here is derived from an EMBL/GenBank/DDBJ whole genome shotgun (WGS) entry which is preliminary data.</text>
</comment>
<dbReference type="EMBL" id="JBBUTF010000018">
    <property type="protein sequence ID" value="MEK8027960.1"/>
    <property type="molecule type" value="Genomic_DNA"/>
</dbReference>
<protein>
    <submittedName>
        <fullName evidence="1">Arsenite efflux transporter metallochaperone ArsD</fullName>
    </submittedName>
</protein>
<dbReference type="Pfam" id="PF06953">
    <property type="entry name" value="ArsD"/>
    <property type="match status" value="1"/>
</dbReference>
<dbReference type="RefSeq" id="WP_341375743.1">
    <property type="nucleotide sequence ID" value="NZ_JBBUTF010000018.1"/>
</dbReference>
<evidence type="ECO:0000313" key="2">
    <source>
        <dbReference type="Proteomes" id="UP001368500"/>
    </source>
</evidence>
<sequence length="122" mass="12512">MSTLAIFEPALCCPTGVCGTDVDPVLVQFSADVQALQAAGQAVQRHSLSQDPAAFAAQPEVLRAMEAGMDRLPIVTLDGQVVSTGLYPSRAQMAQLLARPAVAQPAEAAAAARSCCAPGQCC</sequence>
<name>A0ABU9BG85_9BURK</name>
<reference evidence="1 2" key="1">
    <citation type="submission" date="2024-04" db="EMBL/GenBank/DDBJ databases">
        <title>Novel species of the genus Ideonella isolated from streams.</title>
        <authorList>
            <person name="Lu H."/>
        </authorList>
    </citation>
    <scope>NUCLEOTIDE SEQUENCE [LARGE SCALE GENOMIC DNA]</scope>
    <source>
        <strain evidence="1 2">BYS139W</strain>
    </source>
</reference>
<proteinExistence type="predicted"/>
<keyword evidence="2" id="KW-1185">Reference proteome</keyword>
<evidence type="ECO:0000313" key="1">
    <source>
        <dbReference type="EMBL" id="MEK8027960.1"/>
    </source>
</evidence>
<accession>A0ABU9BG85</accession>
<gene>
    <name evidence="1" type="primary">arsD</name>
    <name evidence="1" type="ORF">AACH11_18520</name>
</gene>
<organism evidence="1 2">
    <name type="scientific">Pseudaquabacterium rugosum</name>
    <dbReference type="NCBI Taxonomy" id="2984194"/>
    <lineage>
        <taxon>Bacteria</taxon>
        <taxon>Pseudomonadati</taxon>
        <taxon>Pseudomonadota</taxon>
        <taxon>Betaproteobacteria</taxon>
        <taxon>Burkholderiales</taxon>
        <taxon>Sphaerotilaceae</taxon>
        <taxon>Pseudaquabacterium</taxon>
    </lineage>
</organism>
<dbReference type="Gene3D" id="3.40.30.10">
    <property type="entry name" value="Glutaredoxin"/>
    <property type="match status" value="1"/>
</dbReference>
<dbReference type="Proteomes" id="UP001368500">
    <property type="component" value="Unassembled WGS sequence"/>
</dbReference>